<dbReference type="AlphaFoldDB" id="A0A0G0P1Q2"/>
<dbReference type="InterPro" id="IPR030878">
    <property type="entry name" value="Ribosomal_uL15"/>
</dbReference>
<keyword evidence="4" id="KW-0694">RNA-binding</keyword>
<dbReference type="EMBL" id="LBVU01000003">
    <property type="protein sequence ID" value="KKQ92044.1"/>
    <property type="molecule type" value="Genomic_DNA"/>
</dbReference>
<evidence type="ECO:0000256" key="2">
    <source>
        <dbReference type="ARBA" id="ARBA00022980"/>
    </source>
</evidence>
<dbReference type="PATRIC" id="fig|1618572.3.peg.493"/>
<evidence type="ECO:0000313" key="7">
    <source>
        <dbReference type="EMBL" id="KKQ92044.1"/>
    </source>
</evidence>
<organism evidence="7 8">
    <name type="scientific">Candidatus Woesebacteria bacterium GW2011_GWB1_39_10</name>
    <dbReference type="NCBI Taxonomy" id="1618572"/>
    <lineage>
        <taxon>Bacteria</taxon>
        <taxon>Candidatus Woeseibacteriota</taxon>
    </lineage>
</organism>
<keyword evidence="4" id="KW-0699">rRNA-binding</keyword>
<comment type="caution">
    <text evidence="7">The sequence shown here is derived from an EMBL/GenBank/DDBJ whole genome shotgun (WGS) entry which is preliminary data.</text>
</comment>
<dbReference type="InterPro" id="IPR021131">
    <property type="entry name" value="Ribosomal_uL15/eL18"/>
</dbReference>
<accession>A0A0G0P1Q2</accession>
<evidence type="ECO:0000256" key="5">
    <source>
        <dbReference type="SAM" id="MobiDB-lite"/>
    </source>
</evidence>
<dbReference type="GO" id="GO:0006412">
    <property type="term" value="P:translation"/>
    <property type="evidence" value="ECO:0007669"/>
    <property type="project" value="UniProtKB-UniRule"/>
</dbReference>
<name>A0A0G0P1Q2_9BACT</name>
<proteinExistence type="inferred from homology"/>
<dbReference type="GO" id="GO:0019843">
    <property type="term" value="F:rRNA binding"/>
    <property type="evidence" value="ECO:0007669"/>
    <property type="project" value="UniProtKB-UniRule"/>
</dbReference>
<protein>
    <recommendedName>
        <fullName evidence="4">Large ribosomal subunit protein uL15</fullName>
    </recommendedName>
</protein>
<gene>
    <name evidence="4" type="primary">rplO</name>
    <name evidence="7" type="ORF">UT17_C0003G0067</name>
</gene>
<dbReference type="Gene3D" id="3.100.10.10">
    <property type="match status" value="1"/>
</dbReference>
<keyword evidence="3 4" id="KW-0687">Ribonucleoprotein</keyword>
<comment type="subunit">
    <text evidence="4">Part of the 50S ribosomal subunit.</text>
</comment>
<feature type="domain" description="Large ribosomal subunit protein uL15/eL18" evidence="6">
    <location>
        <begin position="76"/>
        <end position="127"/>
    </location>
</feature>
<comment type="function">
    <text evidence="4">Binds to the 23S rRNA.</text>
</comment>
<dbReference type="GO" id="GO:0003735">
    <property type="term" value="F:structural constituent of ribosome"/>
    <property type="evidence" value="ECO:0007669"/>
    <property type="project" value="InterPro"/>
</dbReference>
<evidence type="ECO:0000256" key="1">
    <source>
        <dbReference type="ARBA" id="ARBA00007320"/>
    </source>
</evidence>
<dbReference type="GO" id="GO:0015934">
    <property type="term" value="C:large ribosomal subunit"/>
    <property type="evidence" value="ECO:0007669"/>
    <property type="project" value="InterPro"/>
</dbReference>
<evidence type="ECO:0000256" key="3">
    <source>
        <dbReference type="ARBA" id="ARBA00023274"/>
    </source>
</evidence>
<evidence type="ECO:0000259" key="6">
    <source>
        <dbReference type="Pfam" id="PF00828"/>
    </source>
</evidence>
<dbReference type="PANTHER" id="PTHR12934:SF11">
    <property type="entry name" value="LARGE RIBOSOMAL SUBUNIT PROTEIN UL15M"/>
    <property type="match status" value="1"/>
</dbReference>
<feature type="region of interest" description="Disordered" evidence="5">
    <location>
        <begin position="1"/>
        <end position="42"/>
    </location>
</feature>
<sequence>MSNLPKIVQRPKKRVGRGMGSGKGSHTSGRGQKGQKSRTSKGILFEGLKMKKSFLKRLPLQRGKGKFKAGGKPVILNLSDLEVLPTGSKITVELLVKEKLVDAKEAKKFGVKILGGGKTTKKFTFLVPTSKSVNPVVEKVVEKVAKTDSVKEN</sequence>
<dbReference type="InterPro" id="IPR036227">
    <property type="entry name" value="Ribosomal_uL15/eL18_sf"/>
</dbReference>
<evidence type="ECO:0000313" key="8">
    <source>
        <dbReference type="Proteomes" id="UP000034774"/>
    </source>
</evidence>
<dbReference type="STRING" id="1618572.UT17_C0003G0067"/>
<dbReference type="Proteomes" id="UP000034774">
    <property type="component" value="Unassembled WGS sequence"/>
</dbReference>
<dbReference type="HAMAP" id="MF_01341">
    <property type="entry name" value="Ribosomal_uL15"/>
    <property type="match status" value="1"/>
</dbReference>
<comment type="similarity">
    <text evidence="1 4">Belongs to the universal ribosomal protein uL15 family.</text>
</comment>
<dbReference type="SUPFAM" id="SSF52080">
    <property type="entry name" value="Ribosomal proteins L15p and L18e"/>
    <property type="match status" value="1"/>
</dbReference>
<keyword evidence="2 4" id="KW-0689">Ribosomal protein</keyword>
<evidence type="ECO:0000256" key="4">
    <source>
        <dbReference type="HAMAP-Rule" id="MF_01341"/>
    </source>
</evidence>
<dbReference type="PANTHER" id="PTHR12934">
    <property type="entry name" value="50S RIBOSOMAL PROTEIN L15"/>
    <property type="match status" value="1"/>
</dbReference>
<dbReference type="Pfam" id="PF00828">
    <property type="entry name" value="Ribosomal_L27A"/>
    <property type="match status" value="1"/>
</dbReference>
<reference evidence="7 8" key="1">
    <citation type="journal article" date="2015" name="Nature">
        <title>rRNA introns, odd ribosomes, and small enigmatic genomes across a large radiation of phyla.</title>
        <authorList>
            <person name="Brown C.T."/>
            <person name="Hug L.A."/>
            <person name="Thomas B.C."/>
            <person name="Sharon I."/>
            <person name="Castelle C.J."/>
            <person name="Singh A."/>
            <person name="Wilkins M.J."/>
            <person name="Williams K.H."/>
            <person name="Banfield J.F."/>
        </authorList>
    </citation>
    <scope>NUCLEOTIDE SEQUENCE [LARGE SCALE GENOMIC DNA]</scope>
</reference>
<dbReference type="InterPro" id="IPR005749">
    <property type="entry name" value="Ribosomal_uL15_bac-type"/>
</dbReference>